<dbReference type="EMBL" id="KQ428718">
    <property type="protein sequence ID" value="KOF65924.1"/>
    <property type="molecule type" value="Genomic_DNA"/>
</dbReference>
<gene>
    <name evidence="1" type="ORF">OCBIM_22013994mg</name>
</gene>
<accession>A0A0L8FMK2</accession>
<reference evidence="1" key="1">
    <citation type="submission" date="2015-07" db="EMBL/GenBank/DDBJ databases">
        <title>MeaNS - Measles Nucleotide Surveillance Program.</title>
        <authorList>
            <person name="Tran T."/>
            <person name="Druce J."/>
        </authorList>
    </citation>
    <scope>NUCLEOTIDE SEQUENCE</scope>
    <source>
        <strain evidence="1">UCB-OBI-ISO-001</strain>
        <tissue evidence="1">Gonad</tissue>
    </source>
</reference>
<protein>
    <submittedName>
        <fullName evidence="1">Uncharacterized protein</fullName>
    </submittedName>
</protein>
<name>A0A0L8FMK2_OCTBM</name>
<dbReference type="AlphaFoldDB" id="A0A0L8FMK2"/>
<dbReference type="SUPFAM" id="SSF56672">
    <property type="entry name" value="DNA/RNA polymerases"/>
    <property type="match status" value="1"/>
</dbReference>
<dbReference type="Gene3D" id="3.10.10.10">
    <property type="entry name" value="HIV Type 1 Reverse Transcriptase, subunit A, domain 1"/>
    <property type="match status" value="1"/>
</dbReference>
<organism evidence="1">
    <name type="scientific">Octopus bimaculoides</name>
    <name type="common">California two-spotted octopus</name>
    <dbReference type="NCBI Taxonomy" id="37653"/>
    <lineage>
        <taxon>Eukaryota</taxon>
        <taxon>Metazoa</taxon>
        <taxon>Spiralia</taxon>
        <taxon>Lophotrochozoa</taxon>
        <taxon>Mollusca</taxon>
        <taxon>Cephalopoda</taxon>
        <taxon>Coleoidea</taxon>
        <taxon>Octopodiformes</taxon>
        <taxon>Octopoda</taxon>
        <taxon>Incirrata</taxon>
        <taxon>Octopodidae</taxon>
        <taxon>Octopus</taxon>
    </lineage>
</organism>
<evidence type="ECO:0000313" key="1">
    <source>
        <dbReference type="EMBL" id="KOF65924.1"/>
    </source>
</evidence>
<proteinExistence type="predicted"/>
<dbReference type="STRING" id="37653.A0A0L8FMK2"/>
<dbReference type="InterPro" id="IPR043502">
    <property type="entry name" value="DNA/RNA_pol_sf"/>
</dbReference>
<feature type="non-terminal residue" evidence="1">
    <location>
        <position position="1"/>
    </location>
</feature>
<sequence length="123" mass="13953">GCEQLRFLITIHCDHVIDSTPDVTTIEGLKETYPTFFKSLSNFKEPTQLYIKAGRWKKWGVIKPVKQRTDWFSSKAYSVKNAGSLRICINPQKLNQALKRCPHKIPTVEELNPQFAGSSVSAT</sequence>